<dbReference type="AlphaFoldDB" id="A0AAV7X1Y3"/>
<dbReference type="Pfam" id="PF02992">
    <property type="entry name" value="Transposase_21"/>
    <property type="match status" value="1"/>
</dbReference>
<reference evidence="1" key="1">
    <citation type="submission" date="2022-12" db="EMBL/GenBank/DDBJ databases">
        <title>Chromosome-level genome assembly of the bean flower thrips Megalurothrips usitatus.</title>
        <authorList>
            <person name="Ma L."/>
            <person name="Liu Q."/>
            <person name="Li H."/>
            <person name="Cai W."/>
        </authorList>
    </citation>
    <scope>NUCLEOTIDE SEQUENCE</scope>
    <source>
        <strain evidence="1">Cailab_2022a</strain>
    </source>
</reference>
<keyword evidence="2" id="KW-1185">Reference proteome</keyword>
<gene>
    <name evidence="1" type="ORF">ONE63_011401</name>
</gene>
<evidence type="ECO:0000313" key="2">
    <source>
        <dbReference type="Proteomes" id="UP001075354"/>
    </source>
</evidence>
<comment type="caution">
    <text evidence="1">The sequence shown here is derived from an EMBL/GenBank/DDBJ whole genome shotgun (WGS) entry which is preliminary data.</text>
</comment>
<name>A0AAV7X1Y3_9NEOP</name>
<protein>
    <submittedName>
        <fullName evidence="1">Uncharacterized protein</fullName>
    </submittedName>
</protein>
<evidence type="ECO:0000313" key="1">
    <source>
        <dbReference type="EMBL" id="KAJ1518990.1"/>
    </source>
</evidence>
<dbReference type="PANTHER" id="PTHR46579">
    <property type="entry name" value="F5/8 TYPE C DOMAIN-CONTAINING PROTEIN-RELATED"/>
    <property type="match status" value="1"/>
</dbReference>
<dbReference type="InterPro" id="IPR004242">
    <property type="entry name" value="Transposase_21"/>
</dbReference>
<sequence>MCLALGLRHKLAWTVIVDILRMINRLFGQDVIKATKYFFLKYMEAGKGIVTYHMYCHYCHNYLGARGELDGDVEVCRCGKSVKDKKAKKSFFITLSLEEQLRDLLKDKTFVDAIHYRFTRKRHREDSYEDIYDGDLYSKLSGPGGLLSQWYNLSYTFNTDGFPVGGKSGKQTCWPIYVQINELPPKMRSKFMLLAGVYVGRHDPNMQLYLHPFVQEANFLSTQGINWIFNNKKINTKVIPLAACVDTPARSKILNMTLFSGAYGCTISPNNPESFFKIGVRYTLPLNAVDERTHDGIVMDAAKSHANKTLIRNKKNRKVRGVKGPSPLQNLMYFDLVKGVSGGRCLRRLSAQRTNVTRGALAPSG</sequence>
<dbReference type="EMBL" id="JAPTSV010000798">
    <property type="protein sequence ID" value="KAJ1518990.1"/>
    <property type="molecule type" value="Genomic_DNA"/>
</dbReference>
<organism evidence="1 2">
    <name type="scientific">Megalurothrips usitatus</name>
    <name type="common">bean blossom thrips</name>
    <dbReference type="NCBI Taxonomy" id="439358"/>
    <lineage>
        <taxon>Eukaryota</taxon>
        <taxon>Metazoa</taxon>
        <taxon>Ecdysozoa</taxon>
        <taxon>Arthropoda</taxon>
        <taxon>Hexapoda</taxon>
        <taxon>Insecta</taxon>
        <taxon>Pterygota</taxon>
        <taxon>Neoptera</taxon>
        <taxon>Paraneoptera</taxon>
        <taxon>Thysanoptera</taxon>
        <taxon>Terebrantia</taxon>
        <taxon>Thripoidea</taxon>
        <taxon>Thripidae</taxon>
        <taxon>Megalurothrips</taxon>
    </lineage>
</organism>
<proteinExistence type="predicted"/>
<accession>A0AAV7X1Y3</accession>
<dbReference type="PANTHER" id="PTHR46579:SF1">
    <property type="entry name" value="F5_8 TYPE C DOMAIN-CONTAINING PROTEIN"/>
    <property type="match status" value="1"/>
</dbReference>
<dbReference type="Proteomes" id="UP001075354">
    <property type="component" value="Unassembled WGS sequence"/>
</dbReference>